<dbReference type="InterPro" id="IPR003435">
    <property type="entry name" value="Chaperonin_RcbX"/>
</dbReference>
<comment type="caution">
    <text evidence="4">The sequence shown here is derived from an EMBL/GenBank/DDBJ whole genome shotgun (WGS) entry which is preliminary data.</text>
</comment>
<evidence type="ECO:0000313" key="4">
    <source>
        <dbReference type="EMBL" id="GHP09751.1"/>
    </source>
</evidence>
<evidence type="ECO:0000256" key="3">
    <source>
        <dbReference type="ARBA" id="ARBA00023300"/>
    </source>
</evidence>
<gene>
    <name evidence="4" type="ORF">PPROV_000848600</name>
</gene>
<dbReference type="GO" id="GO:0015977">
    <property type="term" value="P:carbon fixation"/>
    <property type="evidence" value="ECO:0007669"/>
    <property type="project" value="UniProtKB-KW"/>
</dbReference>
<dbReference type="InterPro" id="IPR038052">
    <property type="entry name" value="Chaperonin_RbcX_sf"/>
</dbReference>
<organism evidence="4 5">
    <name type="scientific">Pycnococcus provasolii</name>
    <dbReference type="NCBI Taxonomy" id="41880"/>
    <lineage>
        <taxon>Eukaryota</taxon>
        <taxon>Viridiplantae</taxon>
        <taxon>Chlorophyta</taxon>
        <taxon>Pseudoscourfieldiophyceae</taxon>
        <taxon>Pseudoscourfieldiales</taxon>
        <taxon>Pycnococcaceae</taxon>
        <taxon>Pycnococcus</taxon>
    </lineage>
</organism>
<name>A0A830HWB1_9CHLO</name>
<dbReference type="AlphaFoldDB" id="A0A830HWB1"/>
<keyword evidence="1" id="KW-0602">Photosynthesis</keyword>
<dbReference type="GO" id="GO:0110102">
    <property type="term" value="P:ribulose bisphosphate carboxylase complex assembly"/>
    <property type="evidence" value="ECO:0007669"/>
    <property type="project" value="InterPro"/>
</dbReference>
<dbReference type="Gene3D" id="1.10.1200.210">
    <property type="entry name" value="Chaperonin-like RbcX"/>
    <property type="match status" value="1"/>
</dbReference>
<proteinExistence type="predicted"/>
<dbReference type="OrthoDB" id="513226at2759"/>
<evidence type="ECO:0000256" key="2">
    <source>
        <dbReference type="ARBA" id="ARBA00023186"/>
    </source>
</evidence>
<dbReference type="GO" id="GO:0015979">
    <property type="term" value="P:photosynthesis"/>
    <property type="evidence" value="ECO:0007669"/>
    <property type="project" value="UniProtKB-KW"/>
</dbReference>
<dbReference type="SUPFAM" id="SSF158615">
    <property type="entry name" value="RbcX-like"/>
    <property type="match status" value="1"/>
</dbReference>
<reference evidence="4" key="1">
    <citation type="submission" date="2020-10" db="EMBL/GenBank/DDBJ databases">
        <title>Unveiling of a novel bifunctional photoreceptor, Dualchrome1, isolated from a cosmopolitan green alga.</title>
        <authorList>
            <person name="Suzuki S."/>
            <person name="Kawachi M."/>
        </authorList>
    </citation>
    <scope>NUCLEOTIDE SEQUENCE</scope>
    <source>
        <strain evidence="4">NIES 2893</strain>
    </source>
</reference>
<evidence type="ECO:0000313" key="5">
    <source>
        <dbReference type="Proteomes" id="UP000660262"/>
    </source>
</evidence>
<sequence length="169" mass="18411">MGVCVRRGIVARVVVRRGGGRGVCRSGSGQHLPTDAFGGRSAEEVAANVLSNIATAAALRIIIAQEEGFGNECSEDINTTLTSNAIRSFLNEHPLRDGDETLGLMLKSDSQELRLAAVRAIEVRRTYMDEDFNWHKLRGAVGRRIDEGGSKLKADYLQRSMDSPDSSTY</sequence>
<dbReference type="Proteomes" id="UP000660262">
    <property type="component" value="Unassembled WGS sequence"/>
</dbReference>
<evidence type="ECO:0000256" key="1">
    <source>
        <dbReference type="ARBA" id="ARBA00022531"/>
    </source>
</evidence>
<dbReference type="Pfam" id="PF02341">
    <property type="entry name" value="RbcX"/>
    <property type="match status" value="1"/>
</dbReference>
<keyword evidence="2" id="KW-0143">Chaperone</keyword>
<dbReference type="EMBL" id="BNJQ01000026">
    <property type="protein sequence ID" value="GHP09751.1"/>
    <property type="molecule type" value="Genomic_DNA"/>
</dbReference>
<dbReference type="GO" id="GO:0044183">
    <property type="term" value="F:protein folding chaperone"/>
    <property type="evidence" value="ECO:0007669"/>
    <property type="project" value="InterPro"/>
</dbReference>
<keyword evidence="3" id="KW-0120">Carbon dioxide fixation</keyword>
<protein>
    <submittedName>
        <fullName evidence="4">Uncharacterized protein</fullName>
    </submittedName>
</protein>
<accession>A0A830HWB1</accession>
<keyword evidence="5" id="KW-1185">Reference proteome</keyword>